<dbReference type="EC" id="3.5.99.6" evidence="3"/>
<name>A0A841HQ22_9GAMM</name>
<keyword evidence="4" id="KW-1185">Reference proteome</keyword>
<dbReference type="GO" id="GO:0019262">
    <property type="term" value="P:N-acetylneuraminate catabolic process"/>
    <property type="evidence" value="ECO:0007669"/>
    <property type="project" value="TreeGrafter"/>
</dbReference>
<evidence type="ECO:0000256" key="1">
    <source>
        <dbReference type="ARBA" id="ARBA00022801"/>
    </source>
</evidence>
<feature type="domain" description="Glucosamine/galactosamine-6-phosphate isomerase" evidence="2">
    <location>
        <begin position="15"/>
        <end position="248"/>
    </location>
</feature>
<protein>
    <submittedName>
        <fullName evidence="3">Glucosamine-6-phosphate deaminase</fullName>
        <ecNumber evidence="3">3.5.99.6</ecNumber>
    </submittedName>
</protein>
<gene>
    <name evidence="3" type="ORF">HNQ60_004331</name>
</gene>
<dbReference type="GO" id="GO:0042802">
    <property type="term" value="F:identical protein binding"/>
    <property type="evidence" value="ECO:0007669"/>
    <property type="project" value="TreeGrafter"/>
</dbReference>
<dbReference type="PANTHER" id="PTHR11280">
    <property type="entry name" value="GLUCOSAMINE-6-PHOSPHATE ISOMERASE"/>
    <property type="match status" value="1"/>
</dbReference>
<dbReference type="InterPro" id="IPR006148">
    <property type="entry name" value="Glc/Gal-6P_isomerase"/>
</dbReference>
<dbReference type="Proteomes" id="UP000588068">
    <property type="component" value="Unassembled WGS sequence"/>
</dbReference>
<dbReference type="GO" id="GO:0006043">
    <property type="term" value="P:glucosamine catabolic process"/>
    <property type="evidence" value="ECO:0007669"/>
    <property type="project" value="TreeGrafter"/>
</dbReference>
<organism evidence="3 4">
    <name type="scientific">Povalibacter uvarum</name>
    <dbReference type="NCBI Taxonomy" id="732238"/>
    <lineage>
        <taxon>Bacteria</taxon>
        <taxon>Pseudomonadati</taxon>
        <taxon>Pseudomonadota</taxon>
        <taxon>Gammaproteobacteria</taxon>
        <taxon>Steroidobacterales</taxon>
        <taxon>Steroidobacteraceae</taxon>
        <taxon>Povalibacter</taxon>
    </lineage>
</organism>
<dbReference type="SUPFAM" id="SSF100950">
    <property type="entry name" value="NagB/RpiA/CoA transferase-like"/>
    <property type="match status" value="1"/>
</dbReference>
<dbReference type="InterPro" id="IPR037171">
    <property type="entry name" value="NagB/RpiA_transferase-like"/>
</dbReference>
<dbReference type="RefSeq" id="WP_184334811.1">
    <property type="nucleotide sequence ID" value="NZ_JACHHZ010000005.1"/>
</dbReference>
<evidence type="ECO:0000313" key="4">
    <source>
        <dbReference type="Proteomes" id="UP000588068"/>
    </source>
</evidence>
<comment type="caution">
    <text evidence="3">The sequence shown here is derived from an EMBL/GenBank/DDBJ whole genome shotgun (WGS) entry which is preliminary data.</text>
</comment>
<dbReference type="Gene3D" id="3.40.50.1360">
    <property type="match status" value="1"/>
</dbReference>
<dbReference type="PANTHER" id="PTHR11280:SF5">
    <property type="entry name" value="GLUCOSAMINE-6-PHOSPHATE ISOMERASE"/>
    <property type="match status" value="1"/>
</dbReference>
<dbReference type="GO" id="GO:0006046">
    <property type="term" value="P:N-acetylglucosamine catabolic process"/>
    <property type="evidence" value="ECO:0007669"/>
    <property type="project" value="TreeGrafter"/>
</dbReference>
<accession>A0A841HQ22</accession>
<dbReference type="InterPro" id="IPR004547">
    <property type="entry name" value="Glucosamine6P_isomerase"/>
</dbReference>
<dbReference type="GO" id="GO:0005975">
    <property type="term" value="P:carbohydrate metabolic process"/>
    <property type="evidence" value="ECO:0007669"/>
    <property type="project" value="InterPro"/>
</dbReference>
<sequence>MTSLAVSVLASDIDVGEAAADIVLAAHQQATAERRAFVLGCPAGRTPRSTYAALARRVAAAQVDLSNTRIVMMDEYVEHSTGDWRWCPSHAHYSCRGFAERELRSVINAGLPVSKQIPAHAVHTPEPERPEEYERLIEALGGIDVFLLATGASDGHVAFNPPGTSLGSVTRVVELAPTTRSDNVGTFPRFSSGDEVPRHGVSVGLGTIVRLSRRTLLLICGPSKRASFRRVMSSGGFDASWPATVIWTCVHGEVLADEAAAGKRKDKRYA</sequence>
<dbReference type="GO" id="GO:0005737">
    <property type="term" value="C:cytoplasm"/>
    <property type="evidence" value="ECO:0007669"/>
    <property type="project" value="TreeGrafter"/>
</dbReference>
<dbReference type="EMBL" id="JACHHZ010000005">
    <property type="protein sequence ID" value="MBB6095441.1"/>
    <property type="molecule type" value="Genomic_DNA"/>
</dbReference>
<proteinExistence type="predicted"/>
<evidence type="ECO:0000313" key="3">
    <source>
        <dbReference type="EMBL" id="MBB6095441.1"/>
    </source>
</evidence>
<dbReference type="GO" id="GO:0004342">
    <property type="term" value="F:glucosamine-6-phosphate deaminase activity"/>
    <property type="evidence" value="ECO:0007669"/>
    <property type="project" value="UniProtKB-EC"/>
</dbReference>
<reference evidence="3 4" key="1">
    <citation type="submission" date="2020-08" db="EMBL/GenBank/DDBJ databases">
        <title>Genomic Encyclopedia of Type Strains, Phase IV (KMG-IV): sequencing the most valuable type-strain genomes for metagenomic binning, comparative biology and taxonomic classification.</title>
        <authorList>
            <person name="Goeker M."/>
        </authorList>
    </citation>
    <scope>NUCLEOTIDE SEQUENCE [LARGE SCALE GENOMIC DNA]</scope>
    <source>
        <strain evidence="3 4">DSM 26723</strain>
    </source>
</reference>
<dbReference type="AlphaFoldDB" id="A0A841HQ22"/>
<keyword evidence="1 3" id="KW-0378">Hydrolase</keyword>
<evidence type="ECO:0000259" key="2">
    <source>
        <dbReference type="Pfam" id="PF01182"/>
    </source>
</evidence>
<dbReference type="Pfam" id="PF01182">
    <property type="entry name" value="Glucosamine_iso"/>
    <property type="match status" value="1"/>
</dbReference>